<evidence type="ECO:0000259" key="8">
    <source>
        <dbReference type="Pfam" id="PF13515"/>
    </source>
</evidence>
<feature type="transmembrane region" description="Helical" evidence="7">
    <location>
        <begin position="146"/>
        <end position="164"/>
    </location>
</feature>
<feature type="transmembrane region" description="Helical" evidence="7">
    <location>
        <begin position="48"/>
        <end position="65"/>
    </location>
</feature>
<evidence type="ECO:0000256" key="7">
    <source>
        <dbReference type="SAM" id="Phobius"/>
    </source>
</evidence>
<keyword evidence="2" id="KW-1003">Cell membrane</keyword>
<feature type="transmembrane region" description="Helical" evidence="7">
    <location>
        <begin position="435"/>
        <end position="453"/>
    </location>
</feature>
<name>A0A1X0JHM3_9MYCO</name>
<dbReference type="InterPro" id="IPR049453">
    <property type="entry name" value="Memb_transporter_dom"/>
</dbReference>
<protein>
    <submittedName>
        <fullName evidence="9">FUSC family protein</fullName>
    </submittedName>
</protein>
<dbReference type="Proteomes" id="UP000192411">
    <property type="component" value="Unassembled WGS sequence"/>
</dbReference>
<keyword evidence="3 7" id="KW-0812">Transmembrane</keyword>
<evidence type="ECO:0000313" key="10">
    <source>
        <dbReference type="Proteomes" id="UP000192411"/>
    </source>
</evidence>
<sequence>MTNLWRRAVDRLRQRDPEFDALRRAVRAALVLPVAAAVGFAVGDSQTALFSIFGSVALLILVDFPGNRPARALAYFGLGVNGFVLITLGTLVADHPWISVAVMFVLGVVVTFSGVLSEIVAAGQRATLLTFVLPACTPVGPIGDRLLGWIVALAVCVPAALFLLPPRHHDELRRHSALVCTRLADTLEGSGSAKDATRAMNSLWESFLGADFRPVGLTAGSRALVRVVDDLGFLADRITDDTGRQLGDLKPPLMRVLRDCAAVLSVPEPSARAARGTDLNSALAELRSIAQGRYREDILEILGVPDDAAAVDVGRKLLGRRTFSATVGVTGRIIRNAAEADARPVWARVLGRRLPPTGTADWVMPETAAVAAITKGLVATRAVVLRSSLRTGLGLALAVAVTQVFPLQNGFWVVLGAMSVLRSSALSTGTRVVRAVAGTTLGFLLGVVVIELVGVDPIVMWVLLPVVAFGSAFVPEVASFIAGQAAFTMMVLIIFNLIRPTGWSVGLIRIQDVVIGAGVGIVVSVLLWPRGVRTRVSKVIDASFAVGASFLTAAVLRVTRGASEEATDKVIALSHDALEASRTVDDAVRQYLSESGGAADVRAPIVRRANRAVRLRAAAELIADVVPPPHGVYPLTRAVLESHTEAVCRHVTGGSAGTALDPISDDFVIALRADASDDELAVAAALPLVTAAAHIGELELLYPRSDSSDHDDLSVKPGAA</sequence>
<accession>A0A1X0JHM3</accession>
<dbReference type="PANTHER" id="PTHR30509:SF9">
    <property type="entry name" value="MULTIDRUG RESISTANCE PROTEIN MDTO"/>
    <property type="match status" value="1"/>
</dbReference>
<evidence type="ECO:0000256" key="4">
    <source>
        <dbReference type="ARBA" id="ARBA00022989"/>
    </source>
</evidence>
<feature type="transmembrane region" description="Helical" evidence="7">
    <location>
        <begin position="72"/>
        <end position="91"/>
    </location>
</feature>
<organism evidence="9 10">
    <name type="scientific">Mycolicibacterium tusciae</name>
    <dbReference type="NCBI Taxonomy" id="75922"/>
    <lineage>
        <taxon>Bacteria</taxon>
        <taxon>Bacillati</taxon>
        <taxon>Actinomycetota</taxon>
        <taxon>Actinomycetes</taxon>
        <taxon>Mycobacteriales</taxon>
        <taxon>Mycobacteriaceae</taxon>
        <taxon>Mycolicibacterium</taxon>
    </lineage>
</organism>
<evidence type="ECO:0000256" key="6">
    <source>
        <dbReference type="ARBA" id="ARBA00043993"/>
    </source>
</evidence>
<keyword evidence="10" id="KW-1185">Reference proteome</keyword>
<gene>
    <name evidence="9" type="ORF">BST47_24535</name>
</gene>
<keyword evidence="4 7" id="KW-1133">Transmembrane helix</keyword>
<comment type="caution">
    <text evidence="9">The sequence shown here is derived from an EMBL/GenBank/DDBJ whole genome shotgun (WGS) entry which is preliminary data.</text>
</comment>
<comment type="similarity">
    <text evidence="6">Belongs to the YccS/YhfK family.</text>
</comment>
<dbReference type="OrthoDB" id="4638444at2"/>
<dbReference type="GO" id="GO:0005886">
    <property type="term" value="C:plasma membrane"/>
    <property type="evidence" value="ECO:0007669"/>
    <property type="project" value="UniProtKB-SubCell"/>
</dbReference>
<evidence type="ECO:0000256" key="3">
    <source>
        <dbReference type="ARBA" id="ARBA00022692"/>
    </source>
</evidence>
<dbReference type="PANTHER" id="PTHR30509">
    <property type="entry name" value="P-HYDROXYBENZOIC ACID EFFLUX PUMP SUBUNIT-RELATED"/>
    <property type="match status" value="1"/>
</dbReference>
<proteinExistence type="inferred from homology"/>
<dbReference type="RefSeq" id="WP_083128290.1">
    <property type="nucleotide sequence ID" value="NZ_MVIM01000017.1"/>
</dbReference>
<dbReference type="AlphaFoldDB" id="A0A1X0JHM3"/>
<keyword evidence="5 7" id="KW-0472">Membrane</keyword>
<evidence type="ECO:0000313" key="9">
    <source>
        <dbReference type="EMBL" id="ORB62241.1"/>
    </source>
</evidence>
<feature type="transmembrane region" description="Helical" evidence="7">
    <location>
        <begin position="97"/>
        <end position="116"/>
    </location>
</feature>
<comment type="subcellular location">
    <subcellularLocation>
        <location evidence="1">Cell membrane</location>
        <topology evidence="1">Multi-pass membrane protein</topology>
    </subcellularLocation>
</comment>
<feature type="transmembrane region" description="Helical" evidence="7">
    <location>
        <begin position="21"/>
        <end position="42"/>
    </location>
</feature>
<dbReference type="Pfam" id="PF13515">
    <property type="entry name" value="FUSC_2"/>
    <property type="match status" value="1"/>
</dbReference>
<dbReference type="STRING" id="75922.BST47_24535"/>
<feature type="transmembrane region" description="Helical" evidence="7">
    <location>
        <begin position="510"/>
        <end position="528"/>
    </location>
</feature>
<feature type="transmembrane region" description="Helical" evidence="7">
    <location>
        <begin position="123"/>
        <end position="140"/>
    </location>
</feature>
<evidence type="ECO:0000256" key="5">
    <source>
        <dbReference type="ARBA" id="ARBA00023136"/>
    </source>
</evidence>
<feature type="domain" description="Integral membrane bound transporter" evidence="8">
    <location>
        <begin position="397"/>
        <end position="523"/>
    </location>
</feature>
<evidence type="ECO:0000256" key="2">
    <source>
        <dbReference type="ARBA" id="ARBA00022475"/>
    </source>
</evidence>
<dbReference type="EMBL" id="MVIM01000017">
    <property type="protein sequence ID" value="ORB62241.1"/>
    <property type="molecule type" value="Genomic_DNA"/>
</dbReference>
<reference evidence="9 10" key="1">
    <citation type="submission" date="2017-02" db="EMBL/GenBank/DDBJ databases">
        <title>The new phylogeny of genus Mycobacterium.</title>
        <authorList>
            <person name="Tortoli E."/>
            <person name="Trovato A."/>
            <person name="Cirillo D.M."/>
        </authorList>
    </citation>
    <scope>NUCLEOTIDE SEQUENCE [LARGE SCALE GENOMIC DNA]</scope>
    <source>
        <strain evidence="9 10">DSM 44338</strain>
    </source>
</reference>
<feature type="transmembrane region" description="Helical" evidence="7">
    <location>
        <begin position="480"/>
        <end position="498"/>
    </location>
</feature>
<evidence type="ECO:0000256" key="1">
    <source>
        <dbReference type="ARBA" id="ARBA00004651"/>
    </source>
</evidence>